<dbReference type="Proteomes" id="UP000719412">
    <property type="component" value="Unassembled WGS sequence"/>
</dbReference>
<comment type="caution">
    <text evidence="2">The sequence shown here is derived from an EMBL/GenBank/DDBJ whole genome shotgun (WGS) entry which is preliminary data.</text>
</comment>
<dbReference type="EMBL" id="JABDTM020024563">
    <property type="protein sequence ID" value="KAH0814159.1"/>
    <property type="molecule type" value="Genomic_DNA"/>
</dbReference>
<dbReference type="InterPro" id="IPR000477">
    <property type="entry name" value="RT_dom"/>
</dbReference>
<evidence type="ECO:0000259" key="1">
    <source>
        <dbReference type="Pfam" id="PF00078"/>
    </source>
</evidence>
<protein>
    <recommendedName>
        <fullName evidence="1">Reverse transcriptase domain-containing protein</fullName>
    </recommendedName>
</protein>
<reference evidence="2" key="2">
    <citation type="submission" date="2021-08" db="EMBL/GenBank/DDBJ databases">
        <authorList>
            <person name="Eriksson T."/>
        </authorList>
    </citation>
    <scope>NUCLEOTIDE SEQUENCE</scope>
    <source>
        <strain evidence="2">Stoneville</strain>
        <tissue evidence="2">Whole head</tissue>
    </source>
</reference>
<keyword evidence="3" id="KW-1185">Reference proteome</keyword>
<proteinExistence type="predicted"/>
<reference evidence="2" key="1">
    <citation type="journal article" date="2020" name="J Insects Food Feed">
        <title>The yellow mealworm (Tenebrio molitor) genome: a resource for the emerging insects as food and feed industry.</title>
        <authorList>
            <person name="Eriksson T."/>
            <person name="Andere A."/>
            <person name="Kelstrup H."/>
            <person name="Emery V."/>
            <person name="Picard C."/>
        </authorList>
    </citation>
    <scope>NUCLEOTIDE SEQUENCE</scope>
    <source>
        <strain evidence="2">Stoneville</strain>
        <tissue evidence="2">Whole head</tissue>
    </source>
</reference>
<accession>A0A8J6HGD3</accession>
<sequence>MTKVMIPKLGKDSTNSFPYRPISFLNIAGNIFEKILSNRLKNFLETNNLLPPEQFAFRSERSTINPNFESHTDTTRYANLKECPLAVFLDIERAFNKVWHNGVILECLINVHTASGVSVSAEENPTRQGQNTGGNQFESGKFSRPFAGCKFRVKGAVKGSPGRIAEADLRPPPRKVLLTDRSSGFNPHWRLLGRVVPGALLKDHGVHNNRTITWSSGDTHLHAQDPLDDITIWANAWKVKPNSHKSQSILVTYPGSFTSRIRGRICGCDPKTLYHTYKSFIRPVIEYRAPIYATCLYSVCEAYADKP</sequence>
<evidence type="ECO:0000313" key="3">
    <source>
        <dbReference type="Proteomes" id="UP000719412"/>
    </source>
</evidence>
<feature type="domain" description="Reverse transcriptase" evidence="1">
    <location>
        <begin position="19"/>
        <end position="103"/>
    </location>
</feature>
<evidence type="ECO:0000313" key="2">
    <source>
        <dbReference type="EMBL" id="KAH0814159.1"/>
    </source>
</evidence>
<name>A0A8J6HGD3_TENMO</name>
<dbReference type="PANTHER" id="PTHR19446">
    <property type="entry name" value="REVERSE TRANSCRIPTASES"/>
    <property type="match status" value="1"/>
</dbReference>
<gene>
    <name evidence="2" type="ORF">GEV33_008632</name>
</gene>
<dbReference type="Pfam" id="PF00078">
    <property type="entry name" value="RVT_1"/>
    <property type="match status" value="1"/>
</dbReference>
<dbReference type="AlphaFoldDB" id="A0A8J6HGD3"/>
<organism evidence="2 3">
    <name type="scientific">Tenebrio molitor</name>
    <name type="common">Yellow mealworm beetle</name>
    <dbReference type="NCBI Taxonomy" id="7067"/>
    <lineage>
        <taxon>Eukaryota</taxon>
        <taxon>Metazoa</taxon>
        <taxon>Ecdysozoa</taxon>
        <taxon>Arthropoda</taxon>
        <taxon>Hexapoda</taxon>
        <taxon>Insecta</taxon>
        <taxon>Pterygota</taxon>
        <taxon>Neoptera</taxon>
        <taxon>Endopterygota</taxon>
        <taxon>Coleoptera</taxon>
        <taxon>Polyphaga</taxon>
        <taxon>Cucujiformia</taxon>
        <taxon>Tenebrionidae</taxon>
        <taxon>Tenebrio</taxon>
    </lineage>
</organism>